<dbReference type="AlphaFoldDB" id="A0AAU8A0G5"/>
<dbReference type="NCBIfam" id="TIGR02450">
    <property type="entry name" value="TIGR02450 family Trp-rich protein"/>
    <property type="match status" value="1"/>
</dbReference>
<organism evidence="1">
    <name type="scientific">Polynucleobacter sp. UK-FUSCHL-C3</name>
    <dbReference type="NCBI Taxonomy" id="2955208"/>
    <lineage>
        <taxon>Bacteria</taxon>
        <taxon>Pseudomonadati</taxon>
        <taxon>Pseudomonadota</taxon>
        <taxon>Betaproteobacteria</taxon>
        <taxon>Burkholderiales</taxon>
        <taxon>Burkholderiaceae</taxon>
        <taxon>Polynucleobacter</taxon>
    </lineage>
</organism>
<reference evidence="1" key="1">
    <citation type="submission" date="2022-06" db="EMBL/GenBank/DDBJ databases">
        <title>New Polynucleobacter species.</title>
        <authorList>
            <person name="Hahn M.W."/>
        </authorList>
    </citation>
    <scope>NUCLEOTIDE SEQUENCE</scope>
    <source>
        <strain evidence="1">UK-FUSCHL-C3</strain>
    </source>
</reference>
<evidence type="ECO:0000313" key="1">
    <source>
        <dbReference type="EMBL" id="XCC56900.1"/>
    </source>
</evidence>
<proteinExistence type="predicted"/>
<dbReference type="InterPro" id="IPR012663">
    <property type="entry name" value="CHP02450_Tryp"/>
</dbReference>
<name>A0AAU8A0G5_9BURK</name>
<sequence length="77" mass="8956">MPNPISKKLLLSKWTACKPKNKEKHFLVSKIHDPNAEESNTIPAGFVELEAVMSKRCYLLPIEELKNQDQWQIGWKH</sequence>
<gene>
    <name evidence="1" type="ORF">NKE59_05185</name>
</gene>
<dbReference type="RefSeq" id="WP_353437901.1">
    <property type="nucleotide sequence ID" value="NZ_CP099959.1"/>
</dbReference>
<protein>
    <submittedName>
        <fullName evidence="1">TIGR02450 family Trp-rich protein</fullName>
    </submittedName>
</protein>
<dbReference type="Pfam" id="PF09493">
    <property type="entry name" value="DUF2389"/>
    <property type="match status" value="1"/>
</dbReference>
<dbReference type="EMBL" id="CP099959">
    <property type="protein sequence ID" value="XCC56900.1"/>
    <property type="molecule type" value="Genomic_DNA"/>
</dbReference>
<accession>A0AAU8A0G5</accession>